<organism evidence="1 2">
    <name type="scientific">Spongiactinospora rosea</name>
    <dbReference type="NCBI Taxonomy" id="2248750"/>
    <lineage>
        <taxon>Bacteria</taxon>
        <taxon>Bacillati</taxon>
        <taxon>Actinomycetota</taxon>
        <taxon>Actinomycetes</taxon>
        <taxon>Streptosporangiales</taxon>
        <taxon>Streptosporangiaceae</taxon>
        <taxon>Spongiactinospora</taxon>
    </lineage>
</organism>
<sequence>MTAPSHITALNDQLWAATKEANTIIDRFAATACRTPARKVNVPWLDGQARAVARALHTGTALCCPHLDAPTVLHVAAWAPDRVTCSGCIAELRPDPAEDMRCDRCRKPARALHTGLYSAGPIVLQYGLCPRCARRTGLTAHHPTTPA</sequence>
<reference evidence="1 2" key="1">
    <citation type="submission" date="2018-06" db="EMBL/GenBank/DDBJ databases">
        <title>Sphaerisporangium craniellae sp. nov., isolated from a marine sponge in the South China Sea.</title>
        <authorList>
            <person name="Li L."/>
        </authorList>
    </citation>
    <scope>NUCLEOTIDE SEQUENCE [LARGE SCALE GENOMIC DNA]</scope>
    <source>
        <strain evidence="1 2">LHW63015</strain>
    </source>
</reference>
<keyword evidence="2" id="KW-1185">Reference proteome</keyword>
<proteinExistence type="predicted"/>
<dbReference type="AlphaFoldDB" id="A0A366M4V5"/>
<name>A0A366M4V5_9ACTN</name>
<comment type="caution">
    <text evidence="1">The sequence shown here is derived from an EMBL/GenBank/DDBJ whole genome shotgun (WGS) entry which is preliminary data.</text>
</comment>
<evidence type="ECO:0000313" key="2">
    <source>
        <dbReference type="Proteomes" id="UP000253303"/>
    </source>
</evidence>
<evidence type="ECO:0000313" key="1">
    <source>
        <dbReference type="EMBL" id="RBQ20472.1"/>
    </source>
</evidence>
<dbReference type="OrthoDB" id="4775515at2"/>
<gene>
    <name evidence="1" type="ORF">DP939_11905</name>
</gene>
<dbReference type="Proteomes" id="UP000253303">
    <property type="component" value="Unassembled WGS sequence"/>
</dbReference>
<protein>
    <submittedName>
        <fullName evidence="1">Uncharacterized protein</fullName>
    </submittedName>
</protein>
<accession>A0A366M4V5</accession>
<dbReference type="EMBL" id="QMEY01000003">
    <property type="protein sequence ID" value="RBQ20472.1"/>
    <property type="molecule type" value="Genomic_DNA"/>
</dbReference>
<dbReference type="RefSeq" id="WP_113980666.1">
    <property type="nucleotide sequence ID" value="NZ_QMEY01000003.1"/>
</dbReference>